<protein>
    <submittedName>
        <fullName evidence="1">Uncharacterized protein</fullName>
    </submittedName>
</protein>
<sequence>MKLRIIGLILLLSCCGQQEKINKDIAELKEKLPKLEPPLNFNSDRKMKLRSIELPDNELIKKLKEKSYFTLVGKVFETDNNITILGYVPDDIGTPILITYDNSGNELSSHAIYENAMGDMGHYTTNIVTITPDRQILFTDSTTTRKINAEGTDEIPGTDSLSVTHKKYRLTDQGLIENVE</sequence>
<dbReference type="EMBL" id="JAHESF010000003">
    <property type="protein sequence ID" value="MBT1696025.1"/>
    <property type="molecule type" value="Genomic_DNA"/>
</dbReference>
<organism evidence="1 2">
    <name type="scientific">Chryseosolibacter histidini</name>
    <dbReference type="NCBI Taxonomy" id="2782349"/>
    <lineage>
        <taxon>Bacteria</taxon>
        <taxon>Pseudomonadati</taxon>
        <taxon>Bacteroidota</taxon>
        <taxon>Cytophagia</taxon>
        <taxon>Cytophagales</taxon>
        <taxon>Chryseotaleaceae</taxon>
        <taxon>Chryseosolibacter</taxon>
    </lineage>
</organism>
<name>A0AAP2GMQ4_9BACT</name>
<accession>A0AAP2GMQ4</accession>
<comment type="caution">
    <text evidence="1">The sequence shown here is derived from an EMBL/GenBank/DDBJ whole genome shotgun (WGS) entry which is preliminary data.</text>
</comment>
<reference evidence="1 2" key="1">
    <citation type="submission" date="2021-05" db="EMBL/GenBank/DDBJ databases">
        <title>A Polyphasic approach of four new species of the genus Ohtaekwangia: Ohtaekwangia histidinii sp. nov., Ohtaekwangia cretensis sp. nov., Ohtaekwangia indiensis sp. nov., Ohtaekwangia reichenbachii sp. nov. from diverse environment.</title>
        <authorList>
            <person name="Octaviana S."/>
        </authorList>
    </citation>
    <scope>NUCLEOTIDE SEQUENCE [LARGE SCALE GENOMIC DNA]</scope>
    <source>
        <strain evidence="1 2">PWU4</strain>
    </source>
</reference>
<dbReference type="Proteomes" id="UP001319200">
    <property type="component" value="Unassembled WGS sequence"/>
</dbReference>
<gene>
    <name evidence="1" type="ORF">KK083_03995</name>
</gene>
<dbReference type="RefSeq" id="WP_254160928.1">
    <property type="nucleotide sequence ID" value="NZ_JAHESF010000003.1"/>
</dbReference>
<keyword evidence="2" id="KW-1185">Reference proteome</keyword>
<proteinExistence type="predicted"/>
<evidence type="ECO:0000313" key="2">
    <source>
        <dbReference type="Proteomes" id="UP001319200"/>
    </source>
</evidence>
<dbReference type="AlphaFoldDB" id="A0AAP2GMQ4"/>
<evidence type="ECO:0000313" key="1">
    <source>
        <dbReference type="EMBL" id="MBT1696025.1"/>
    </source>
</evidence>